<evidence type="ECO:0000256" key="6">
    <source>
        <dbReference type="ARBA" id="ARBA00023004"/>
    </source>
</evidence>
<dbReference type="InterPro" id="IPR050121">
    <property type="entry name" value="Cytochrome_P450_monoxygenase"/>
</dbReference>
<evidence type="ECO:0000256" key="5">
    <source>
        <dbReference type="ARBA" id="ARBA00023002"/>
    </source>
</evidence>
<keyword evidence="7 8" id="KW-0503">Monooxygenase</keyword>
<proteinExistence type="inferred from homology"/>
<reference evidence="8 9" key="1">
    <citation type="submission" date="2018-05" db="EMBL/GenBank/DDBJ databases">
        <title>Genome sequencing and assembly of the regulated plant pathogen Lachnellula willkommii and related sister species for the development of diagnostic species identification markers.</title>
        <authorList>
            <person name="Giroux E."/>
            <person name="Bilodeau G."/>
        </authorList>
    </citation>
    <scope>NUCLEOTIDE SEQUENCE [LARGE SCALE GENOMIC DNA]</scope>
    <source>
        <strain evidence="8 9">CBS 268.59</strain>
    </source>
</reference>
<keyword evidence="9" id="KW-1185">Reference proteome</keyword>
<evidence type="ECO:0000256" key="7">
    <source>
        <dbReference type="ARBA" id="ARBA00023033"/>
    </source>
</evidence>
<dbReference type="GO" id="GO:0004497">
    <property type="term" value="F:monooxygenase activity"/>
    <property type="evidence" value="ECO:0007669"/>
    <property type="project" value="UniProtKB-KW"/>
</dbReference>
<dbReference type="PANTHER" id="PTHR24305">
    <property type="entry name" value="CYTOCHROME P450"/>
    <property type="match status" value="1"/>
</dbReference>
<name>A0A8T9C756_9HELO</name>
<organism evidence="8 9">
    <name type="scientific">Lachnellula suecica</name>
    <dbReference type="NCBI Taxonomy" id="602035"/>
    <lineage>
        <taxon>Eukaryota</taxon>
        <taxon>Fungi</taxon>
        <taxon>Dikarya</taxon>
        <taxon>Ascomycota</taxon>
        <taxon>Pezizomycotina</taxon>
        <taxon>Leotiomycetes</taxon>
        <taxon>Helotiales</taxon>
        <taxon>Lachnaceae</taxon>
        <taxon>Lachnellula</taxon>
    </lineage>
</organism>
<dbReference type="GO" id="GO:0016705">
    <property type="term" value="F:oxidoreductase activity, acting on paired donors, with incorporation or reduction of molecular oxygen"/>
    <property type="evidence" value="ECO:0007669"/>
    <property type="project" value="InterPro"/>
</dbReference>
<dbReference type="InterPro" id="IPR001128">
    <property type="entry name" value="Cyt_P450"/>
</dbReference>
<dbReference type="Pfam" id="PF00067">
    <property type="entry name" value="p450"/>
    <property type="match status" value="1"/>
</dbReference>
<evidence type="ECO:0000313" key="8">
    <source>
        <dbReference type="EMBL" id="TVY80267.1"/>
    </source>
</evidence>
<dbReference type="GO" id="GO:0005506">
    <property type="term" value="F:iron ion binding"/>
    <property type="evidence" value="ECO:0007669"/>
    <property type="project" value="InterPro"/>
</dbReference>
<dbReference type="AlphaFoldDB" id="A0A8T9C756"/>
<keyword evidence="4" id="KW-0479">Metal-binding</keyword>
<keyword evidence="6" id="KW-0408">Iron</keyword>
<dbReference type="OrthoDB" id="1470350at2759"/>
<dbReference type="PANTHER" id="PTHR24305:SF237">
    <property type="entry name" value="CYTOCHROME P450 MONOOXYGENASE ATNE-RELATED"/>
    <property type="match status" value="1"/>
</dbReference>
<sequence>MQRPDIVTFGYGSATKSMSTHLFVGNICRIQPNEIIFNTPSAYQSIYGSKANRDMRIANTLVETDRAAHAHKKRLLAAAFTEKAMHTAEDFVVQHVDRWCELLVDSHEEPKNMADLANNLVFDIMCDLAFGKSFDTKEHGENQLRKMPRVFDNYTSFMYKISRSPCFGTWLWLKSMGLDAALERFKPKTMSLLTTLIGDNMRRRIKEEEDSPEAGEHGRKDILHYLFHSKDPKTGDPAYSKEMLATEASLLLTGALGTTSNTISAFFFYANRNPHSY</sequence>
<dbReference type="InterPro" id="IPR036396">
    <property type="entry name" value="Cyt_P450_sf"/>
</dbReference>
<keyword evidence="5" id="KW-0560">Oxidoreductase</keyword>
<comment type="similarity">
    <text evidence="2">Belongs to the cytochrome P450 family.</text>
</comment>
<dbReference type="GO" id="GO:0020037">
    <property type="term" value="F:heme binding"/>
    <property type="evidence" value="ECO:0007669"/>
    <property type="project" value="InterPro"/>
</dbReference>
<keyword evidence="3" id="KW-0349">Heme</keyword>
<evidence type="ECO:0000256" key="4">
    <source>
        <dbReference type="ARBA" id="ARBA00022723"/>
    </source>
</evidence>
<accession>A0A8T9C756</accession>
<evidence type="ECO:0000256" key="2">
    <source>
        <dbReference type="ARBA" id="ARBA00010617"/>
    </source>
</evidence>
<dbReference type="SUPFAM" id="SSF48264">
    <property type="entry name" value="Cytochrome P450"/>
    <property type="match status" value="1"/>
</dbReference>
<evidence type="ECO:0000256" key="1">
    <source>
        <dbReference type="ARBA" id="ARBA00001971"/>
    </source>
</evidence>
<dbReference type="Proteomes" id="UP000469558">
    <property type="component" value="Unassembled WGS sequence"/>
</dbReference>
<comment type="cofactor">
    <cofactor evidence="1">
        <name>heme</name>
        <dbReference type="ChEBI" id="CHEBI:30413"/>
    </cofactor>
</comment>
<dbReference type="EMBL" id="QGMK01000723">
    <property type="protein sequence ID" value="TVY80267.1"/>
    <property type="molecule type" value="Genomic_DNA"/>
</dbReference>
<protein>
    <submittedName>
        <fullName evidence="8">Cytochrome P450 monooxygenase apf7</fullName>
    </submittedName>
</protein>
<gene>
    <name evidence="8" type="primary">apf7_11</name>
    <name evidence="8" type="ORF">LSUE1_G006532</name>
</gene>
<evidence type="ECO:0000256" key="3">
    <source>
        <dbReference type="ARBA" id="ARBA00022617"/>
    </source>
</evidence>
<dbReference type="Gene3D" id="1.10.630.10">
    <property type="entry name" value="Cytochrome P450"/>
    <property type="match status" value="1"/>
</dbReference>
<evidence type="ECO:0000313" key="9">
    <source>
        <dbReference type="Proteomes" id="UP000469558"/>
    </source>
</evidence>
<comment type="caution">
    <text evidence="8">The sequence shown here is derived from an EMBL/GenBank/DDBJ whole genome shotgun (WGS) entry which is preliminary data.</text>
</comment>